<dbReference type="PROSITE" id="PS51194">
    <property type="entry name" value="HELICASE_CTER"/>
    <property type="match status" value="1"/>
</dbReference>
<evidence type="ECO:0000259" key="10">
    <source>
        <dbReference type="PROSITE" id="PS51192"/>
    </source>
</evidence>
<evidence type="ECO:0000313" key="12">
    <source>
        <dbReference type="Proteomes" id="UP000046395"/>
    </source>
</evidence>
<evidence type="ECO:0000256" key="9">
    <source>
        <dbReference type="SAM" id="MobiDB-lite"/>
    </source>
</evidence>
<feature type="domain" description="Helicase ATP-binding" evidence="10">
    <location>
        <begin position="761"/>
        <end position="944"/>
    </location>
</feature>
<dbReference type="Pfam" id="PF00271">
    <property type="entry name" value="Helicase_C"/>
    <property type="match status" value="1"/>
</dbReference>
<dbReference type="InterPro" id="IPR001650">
    <property type="entry name" value="Helicase_C-like"/>
</dbReference>
<feature type="domain" description="Helicase C-terminal" evidence="11">
    <location>
        <begin position="1176"/>
        <end position="1354"/>
    </location>
</feature>
<organism evidence="12 13">
    <name type="scientific">Trichuris muris</name>
    <name type="common">Mouse whipworm</name>
    <dbReference type="NCBI Taxonomy" id="70415"/>
    <lineage>
        <taxon>Eukaryota</taxon>
        <taxon>Metazoa</taxon>
        <taxon>Ecdysozoa</taxon>
        <taxon>Nematoda</taxon>
        <taxon>Enoplea</taxon>
        <taxon>Dorylaimia</taxon>
        <taxon>Trichinellida</taxon>
        <taxon>Trichuridae</taxon>
        <taxon>Trichuris</taxon>
    </lineage>
</organism>
<feature type="region of interest" description="Disordered" evidence="9">
    <location>
        <begin position="256"/>
        <end position="305"/>
    </location>
</feature>
<feature type="region of interest" description="Disordered" evidence="9">
    <location>
        <begin position="1505"/>
        <end position="1532"/>
    </location>
</feature>
<dbReference type="InterPro" id="IPR027417">
    <property type="entry name" value="P-loop_NTPase"/>
</dbReference>
<keyword evidence="7" id="KW-0238">DNA-binding</keyword>
<sequence length="1679" mass="187674">MSASEQLNFVQICARFANDEMAVVQFMQGRGLMHDRRTCPRCGRYMVLRSREDRDDMRCGAVERNAERSCTRPAKMARRFRGTEVPDDQRRRRAPLFTQVYFKINSGLRTRTAFRGCRSAFATLSMMANLQHPVILGPGMRKLLSVKADTDSSTEPITGNVSGDRPPAMNEYGCITFTISHAWNTVDLIHSGNVDNGLLIALAKTAREYLSRNAMSANANETPSSPHESSKSCSVDGSSAFSIALASLEELDRATGEASEILPSTSEVTADKDSSDCNVSIELGESDSTSTASESEPSTDDTIVCGGTMAANEKDIVQDESREPAAEAFGNMFNENLARTLLDDDSALEDAAAEKRAYEALFQNIRKEESLETLIAALNFSAQAILSEVDMVADEEEEPSDPSGQRSVRGSKTRRARDCIVKDKLSKILRRSHMACEDEMKTDLKSEEPSLSSRNNEEALTVEPHEDVKTEGSDPQPTDSLETEDVRSPTPPEHANEAVSEESKSIAPEIPVQSENEVVCNDVQSTAGVEEVVVADQASIANISPNTTSPSSQCSSKYSMIRLHTGPGRRKVAVNALTSASDASSSKSDETSDESDSISCCDIVTSRKQASTSHSECSTQSLTAGKKRKKRVRVYTSDEAEPSECGSSSDSEEHHVYTLRSSRKRRGIKRLKRLDQNTIDARKLEIERRKRIEERQKLYNEVSCSSSVAENGVEVPRFILEMSEDGSEAVVVVADELASCMKAHQRRGVQFLYDNTIESYKKANLEGHGCILAHSMGLGKSLQVVAYLHTVMNSKLLGMKRALIISPLGVVLNWKNEFDLWLFNKGLHLQVFEMSGLKSTSDRIILLQNWTAYGGVLIIGYDMFRLLTFGSRKGNHANIVFETLLDPGPDIVICDEAHILKNDRTGISKALCQIRTKRRICLTGTPLQNSLMEYYCMVNFVKPNLLGTKKEFSASFAIPIRSGQLSDSTPLDVKVMKQRSHILHKLLSGFVQRVGYDAVEESLVNKHEYVLYVRLSPLQASLYNRYLDVVVENLDLKSLRVRNSLFQDFQCLQRVWSHPVALLLHDSENARKAYRSGSDSEAENPPTLAKEITRSSVDQEDSTIIRLDDCNDSTFDNVLATAQCSAEEPTASCSPCPNDLDEQVPEKLVAVRPTWFNELLVESDCSKLELSGKLVLLLKILEKCAEIGDKLLVFSQSLVTLTLIEQFLAAASKQSEANGEAARDCGLLPTGRWVKGYDYLRLDGSTSLELRKQISQRFNDESNLRCRLLLISIRAGSLGINLVGSNRVVIFDANWNPTHEMQAMFRVIRLGQRKPVYVYRFIAQETMESKIYGRQVIKQALAYRVVDEWQIERHFSGTDLVDLYNKVSMEETYKSQPMLHSLPKDRLLADILSECGSWVAKYHEHDSLLKNIVEETLTDEERRAAWAEYQQEKKRMEAEKRASIMTASSLQSSADYVMVDQDADTNTFVDNRVPESEQESMELRELEIAAMSADDPIDLTRMVDSSSSTARDNGGFAQMQSPYSFDANTQPNLRRMLNGNPWRTENSRRFLRAHEREGVAMANRNRYIRMPPPVGSPYENNDLAKDLLDRVLSNQEVCRFFDAFQAANGVSGLEYLLQYIHENPGRPINAVDVPHIVMAAHLRQLPQRHLFAQTPMHAQPPQYFNGFLGHVPTPSFYTR</sequence>
<dbReference type="Gene3D" id="3.40.50.300">
    <property type="entry name" value="P-loop containing nucleotide triphosphate hydrolases"/>
    <property type="match status" value="1"/>
</dbReference>
<keyword evidence="5" id="KW-0347">Helicase</keyword>
<dbReference type="WBParaSite" id="TMUE_2000009979.1">
    <property type="protein sequence ID" value="TMUE_2000009979.1"/>
    <property type="gene ID" value="WBGene00294471"/>
</dbReference>
<feature type="compositionally biased region" description="Low complexity" evidence="9">
    <location>
        <begin position="286"/>
        <end position="302"/>
    </location>
</feature>
<dbReference type="Gene3D" id="3.40.50.10810">
    <property type="entry name" value="Tandem AAA-ATPase domain"/>
    <property type="match status" value="1"/>
</dbReference>
<dbReference type="InterPro" id="IPR049730">
    <property type="entry name" value="SNF2/RAD54-like_C"/>
</dbReference>
<dbReference type="GO" id="GO:0005524">
    <property type="term" value="F:ATP binding"/>
    <property type="evidence" value="ECO:0007669"/>
    <property type="project" value="UniProtKB-KW"/>
</dbReference>
<dbReference type="PANTHER" id="PTHR45797">
    <property type="entry name" value="RAD54-LIKE"/>
    <property type="match status" value="1"/>
</dbReference>
<feature type="region of interest" description="Disordered" evidence="9">
    <location>
        <begin position="392"/>
        <end position="415"/>
    </location>
</feature>
<dbReference type="InterPro" id="IPR038718">
    <property type="entry name" value="SNF2-like_sf"/>
</dbReference>
<accession>A0A5S6QS54</accession>
<feature type="region of interest" description="Disordered" evidence="9">
    <location>
        <begin position="578"/>
        <end position="598"/>
    </location>
</feature>
<feature type="compositionally biased region" description="Polar residues" evidence="9">
    <location>
        <begin position="1518"/>
        <end position="1532"/>
    </location>
</feature>
<dbReference type="STRING" id="70415.A0A5S6QS54"/>
<evidence type="ECO:0000256" key="1">
    <source>
        <dbReference type="ARBA" id="ARBA00004123"/>
    </source>
</evidence>
<comment type="subcellular location">
    <subcellularLocation>
        <location evidence="1">Nucleus</location>
    </subcellularLocation>
</comment>
<protein>
    <submittedName>
        <fullName evidence="13">Transcriptional regulator ATRX</fullName>
    </submittedName>
</protein>
<feature type="region of interest" description="Disordered" evidence="9">
    <location>
        <begin position="438"/>
        <end position="516"/>
    </location>
</feature>
<evidence type="ECO:0000256" key="5">
    <source>
        <dbReference type="ARBA" id="ARBA00022806"/>
    </source>
</evidence>
<evidence type="ECO:0000256" key="7">
    <source>
        <dbReference type="ARBA" id="ARBA00023125"/>
    </source>
</evidence>
<evidence type="ECO:0000313" key="13">
    <source>
        <dbReference type="WBParaSite" id="TMUE_2000009979.1"/>
    </source>
</evidence>
<evidence type="ECO:0000259" key="11">
    <source>
        <dbReference type="PROSITE" id="PS51194"/>
    </source>
</evidence>
<evidence type="ECO:0000256" key="8">
    <source>
        <dbReference type="ARBA" id="ARBA00023242"/>
    </source>
</evidence>
<feature type="region of interest" description="Disordered" evidence="9">
    <location>
        <begin position="628"/>
        <end position="656"/>
    </location>
</feature>
<dbReference type="SUPFAM" id="SSF52540">
    <property type="entry name" value="P-loop containing nucleoside triphosphate hydrolases"/>
    <property type="match status" value="2"/>
</dbReference>
<keyword evidence="4" id="KW-0378">Hydrolase</keyword>
<dbReference type="PROSITE" id="PS51192">
    <property type="entry name" value="HELICASE_ATP_BIND_1"/>
    <property type="match status" value="1"/>
</dbReference>
<evidence type="ECO:0000256" key="2">
    <source>
        <dbReference type="ARBA" id="ARBA00007025"/>
    </source>
</evidence>
<dbReference type="Pfam" id="PF00176">
    <property type="entry name" value="SNF2-rel_dom"/>
    <property type="match status" value="1"/>
</dbReference>
<dbReference type="GO" id="GO:0004386">
    <property type="term" value="F:helicase activity"/>
    <property type="evidence" value="ECO:0007669"/>
    <property type="project" value="UniProtKB-KW"/>
</dbReference>
<dbReference type="InterPro" id="IPR044574">
    <property type="entry name" value="ARIP4-like"/>
</dbReference>
<name>A0A5S6QS54_TRIMR</name>
<dbReference type="Proteomes" id="UP000046395">
    <property type="component" value="Unassembled WGS sequence"/>
</dbReference>
<dbReference type="SMART" id="SM00490">
    <property type="entry name" value="HELICc"/>
    <property type="match status" value="1"/>
</dbReference>
<dbReference type="CDD" id="cd18793">
    <property type="entry name" value="SF2_C_SNF"/>
    <property type="match status" value="1"/>
</dbReference>
<feature type="compositionally biased region" description="Basic and acidic residues" evidence="9">
    <location>
        <begin position="463"/>
        <end position="472"/>
    </location>
</feature>
<dbReference type="GO" id="GO:0005634">
    <property type="term" value="C:nucleus"/>
    <property type="evidence" value="ECO:0007669"/>
    <property type="project" value="UniProtKB-SubCell"/>
</dbReference>
<comment type="similarity">
    <text evidence="2">Belongs to the SNF2/RAD54 helicase family.</text>
</comment>
<keyword evidence="3" id="KW-0547">Nucleotide-binding</keyword>
<dbReference type="GO" id="GO:0016887">
    <property type="term" value="F:ATP hydrolysis activity"/>
    <property type="evidence" value="ECO:0007669"/>
    <property type="project" value="InterPro"/>
</dbReference>
<evidence type="ECO:0000256" key="6">
    <source>
        <dbReference type="ARBA" id="ARBA00022840"/>
    </source>
</evidence>
<keyword evidence="6" id="KW-0067">ATP-binding</keyword>
<dbReference type="SMART" id="SM00487">
    <property type="entry name" value="DEXDc"/>
    <property type="match status" value="1"/>
</dbReference>
<dbReference type="InterPro" id="IPR000330">
    <property type="entry name" value="SNF2_N"/>
</dbReference>
<dbReference type="GO" id="GO:0003677">
    <property type="term" value="F:DNA binding"/>
    <property type="evidence" value="ECO:0007669"/>
    <property type="project" value="UniProtKB-KW"/>
</dbReference>
<dbReference type="InterPro" id="IPR014001">
    <property type="entry name" value="Helicase_ATP-bd"/>
</dbReference>
<proteinExistence type="inferred from homology"/>
<keyword evidence="8" id="KW-0539">Nucleus</keyword>
<keyword evidence="12" id="KW-1185">Reference proteome</keyword>
<reference evidence="13" key="1">
    <citation type="submission" date="2019-12" db="UniProtKB">
        <authorList>
            <consortium name="WormBaseParasite"/>
        </authorList>
    </citation>
    <scope>IDENTIFICATION</scope>
</reference>
<dbReference type="PANTHER" id="PTHR45797:SF3">
    <property type="entry name" value="TRANSCRIPTIONAL REGULATOR ATRX HOMOLOG"/>
    <property type="match status" value="1"/>
</dbReference>
<evidence type="ECO:0000256" key="3">
    <source>
        <dbReference type="ARBA" id="ARBA00022741"/>
    </source>
</evidence>
<evidence type="ECO:0000256" key="4">
    <source>
        <dbReference type="ARBA" id="ARBA00022801"/>
    </source>
</evidence>
<feature type="compositionally biased region" description="Basic and acidic residues" evidence="9">
    <location>
        <begin position="438"/>
        <end position="448"/>
    </location>
</feature>